<dbReference type="Proteomes" id="UP000557872">
    <property type="component" value="Unassembled WGS sequence"/>
</dbReference>
<reference evidence="1 2" key="1">
    <citation type="submission" date="2020-07" db="EMBL/GenBank/DDBJ databases">
        <title>Roseicoccus Jingziensis gen. nov., sp. nov., isolated from coastal seawater.</title>
        <authorList>
            <person name="Feng X."/>
        </authorList>
    </citation>
    <scope>NUCLEOTIDE SEQUENCE [LARGE SCALE GENOMIC DNA]</scope>
    <source>
        <strain evidence="1 2">N1E253</strain>
    </source>
</reference>
<name>A0A851GBG5_9BACT</name>
<evidence type="ECO:0000313" key="1">
    <source>
        <dbReference type="EMBL" id="NWK55088.1"/>
    </source>
</evidence>
<sequence length="133" mass="15613">MKLLFNKMRLYKFLCIFLIVSSCERASTDYRGEGSTIVLDDGRRFTYMPWRDGKVTTQFIIKADSVFFNLNETSITVEGQRISVNEYIGNNAKAKYVVISRNLKESHDFQIFEITEDHFEAEYLPIIRKFSDK</sequence>
<organism evidence="1 2">
    <name type="scientific">Oceaniferula marina</name>
    <dbReference type="NCBI Taxonomy" id="2748318"/>
    <lineage>
        <taxon>Bacteria</taxon>
        <taxon>Pseudomonadati</taxon>
        <taxon>Verrucomicrobiota</taxon>
        <taxon>Verrucomicrobiia</taxon>
        <taxon>Verrucomicrobiales</taxon>
        <taxon>Verrucomicrobiaceae</taxon>
        <taxon>Oceaniferula</taxon>
    </lineage>
</organism>
<dbReference type="AlphaFoldDB" id="A0A851GBG5"/>
<keyword evidence="2" id="KW-1185">Reference proteome</keyword>
<evidence type="ECO:0000313" key="2">
    <source>
        <dbReference type="Proteomes" id="UP000557872"/>
    </source>
</evidence>
<accession>A0A851GBG5</accession>
<dbReference type="RefSeq" id="WP_178931628.1">
    <property type="nucleotide sequence ID" value="NZ_JACBAZ010000002.1"/>
</dbReference>
<dbReference type="PROSITE" id="PS51257">
    <property type="entry name" value="PROKAR_LIPOPROTEIN"/>
    <property type="match status" value="1"/>
</dbReference>
<comment type="caution">
    <text evidence="1">The sequence shown here is derived from an EMBL/GenBank/DDBJ whole genome shotgun (WGS) entry which is preliminary data.</text>
</comment>
<gene>
    <name evidence="1" type="ORF">HW115_05670</name>
</gene>
<dbReference type="EMBL" id="JACBAZ010000002">
    <property type="protein sequence ID" value="NWK55088.1"/>
    <property type="molecule type" value="Genomic_DNA"/>
</dbReference>
<protein>
    <submittedName>
        <fullName evidence="1">Uncharacterized protein</fullName>
    </submittedName>
</protein>
<proteinExistence type="predicted"/>